<organism evidence="3 4">
    <name type="scientific">Tanacetum coccineum</name>
    <dbReference type="NCBI Taxonomy" id="301880"/>
    <lineage>
        <taxon>Eukaryota</taxon>
        <taxon>Viridiplantae</taxon>
        <taxon>Streptophyta</taxon>
        <taxon>Embryophyta</taxon>
        <taxon>Tracheophyta</taxon>
        <taxon>Spermatophyta</taxon>
        <taxon>Magnoliopsida</taxon>
        <taxon>eudicotyledons</taxon>
        <taxon>Gunneridae</taxon>
        <taxon>Pentapetalae</taxon>
        <taxon>asterids</taxon>
        <taxon>campanulids</taxon>
        <taxon>Asterales</taxon>
        <taxon>Asteraceae</taxon>
        <taxon>Asteroideae</taxon>
        <taxon>Anthemideae</taxon>
        <taxon>Anthemidinae</taxon>
        <taxon>Tanacetum</taxon>
    </lineage>
</organism>
<keyword evidence="4" id="KW-1185">Reference proteome</keyword>
<evidence type="ECO:0000256" key="2">
    <source>
        <dbReference type="SAM" id="MobiDB-lite"/>
    </source>
</evidence>
<sequence length="248" mass="28837">MTLLHARRYSPLPLVTCKIIMVNVIPPDHDHDVPVVEPNQHDDVPIIPEPLLEDEDEDLEEDEFEEEEDPQEEDDMEIDIEEDENKPELTYPYEKVDPLNPPPPASESKPDDETETAHALVKKKGEAKDKFYGKFILDLGNEVRSSVEHGTVAMENLVEKLGNVEEKAECKKLKKELEEARLSNTFLRMQNERVERDLYWTRVRAHEFYKEMIRMGFTFEERPNEAFDIPIEDDKRPLSEPRGSPADV</sequence>
<evidence type="ECO:0000313" key="4">
    <source>
        <dbReference type="Proteomes" id="UP001151760"/>
    </source>
</evidence>
<reference evidence="3" key="2">
    <citation type="submission" date="2022-01" db="EMBL/GenBank/DDBJ databases">
        <authorList>
            <person name="Yamashiro T."/>
            <person name="Shiraishi A."/>
            <person name="Satake H."/>
            <person name="Nakayama K."/>
        </authorList>
    </citation>
    <scope>NUCLEOTIDE SEQUENCE</scope>
</reference>
<reference evidence="3" key="1">
    <citation type="journal article" date="2022" name="Int. J. Mol. Sci.">
        <title>Draft Genome of Tanacetum Coccineum: Genomic Comparison of Closely Related Tanacetum-Family Plants.</title>
        <authorList>
            <person name="Yamashiro T."/>
            <person name="Shiraishi A."/>
            <person name="Nakayama K."/>
            <person name="Satake H."/>
        </authorList>
    </citation>
    <scope>NUCLEOTIDE SEQUENCE</scope>
</reference>
<gene>
    <name evidence="3" type="ORF">Tco_0909941</name>
</gene>
<name>A0ABQ5CRG5_9ASTR</name>
<feature type="compositionally biased region" description="Acidic residues" evidence="2">
    <location>
        <begin position="51"/>
        <end position="85"/>
    </location>
</feature>
<feature type="region of interest" description="Disordered" evidence="2">
    <location>
        <begin position="31"/>
        <end position="119"/>
    </location>
</feature>
<proteinExistence type="predicted"/>
<keyword evidence="1" id="KW-0175">Coiled coil</keyword>
<feature type="compositionally biased region" description="Basic and acidic residues" evidence="2">
    <location>
        <begin position="31"/>
        <end position="44"/>
    </location>
</feature>
<feature type="region of interest" description="Disordered" evidence="2">
    <location>
        <begin position="228"/>
        <end position="248"/>
    </location>
</feature>
<evidence type="ECO:0000256" key="1">
    <source>
        <dbReference type="SAM" id="Coils"/>
    </source>
</evidence>
<comment type="caution">
    <text evidence="3">The sequence shown here is derived from an EMBL/GenBank/DDBJ whole genome shotgun (WGS) entry which is preliminary data.</text>
</comment>
<dbReference type="Proteomes" id="UP001151760">
    <property type="component" value="Unassembled WGS sequence"/>
</dbReference>
<feature type="coiled-coil region" evidence="1">
    <location>
        <begin position="154"/>
        <end position="197"/>
    </location>
</feature>
<evidence type="ECO:0000313" key="3">
    <source>
        <dbReference type="EMBL" id="GJT29666.1"/>
    </source>
</evidence>
<accession>A0ABQ5CRG5</accession>
<dbReference type="EMBL" id="BQNB010014562">
    <property type="protein sequence ID" value="GJT29666.1"/>
    <property type="molecule type" value="Genomic_DNA"/>
</dbReference>
<protein>
    <submittedName>
        <fullName evidence="3">Uncharacterized protein</fullName>
    </submittedName>
</protein>